<feature type="compositionally biased region" description="Basic and acidic residues" evidence="4">
    <location>
        <begin position="445"/>
        <end position="461"/>
    </location>
</feature>
<dbReference type="InterPro" id="IPR055071">
    <property type="entry name" value="RA_PHLPP-like"/>
</dbReference>
<dbReference type="SUPFAM" id="SSF55073">
    <property type="entry name" value="Nucleotide cyclase"/>
    <property type="match status" value="1"/>
</dbReference>
<feature type="domain" description="PPM-type phosphatase" evidence="6">
    <location>
        <begin position="727"/>
        <end position="964"/>
    </location>
</feature>
<dbReference type="InterPro" id="IPR036457">
    <property type="entry name" value="PPM-type-like_dom_sf"/>
</dbReference>
<accession>A0A0D7ANI7</accession>
<dbReference type="GO" id="GO:0035556">
    <property type="term" value="P:intracellular signal transduction"/>
    <property type="evidence" value="ECO:0007669"/>
    <property type="project" value="InterPro"/>
</dbReference>
<dbReference type="InterPro" id="IPR001932">
    <property type="entry name" value="PPM-type_phosphatase-like_dom"/>
</dbReference>
<dbReference type="Proteomes" id="UP000054144">
    <property type="component" value="Unassembled WGS sequence"/>
</dbReference>
<dbReference type="SMART" id="SM00369">
    <property type="entry name" value="LRR_TYP"/>
    <property type="match status" value="10"/>
</dbReference>
<dbReference type="Pfam" id="PF00481">
    <property type="entry name" value="PP2C"/>
    <property type="match status" value="1"/>
</dbReference>
<dbReference type="SUPFAM" id="SSF52058">
    <property type="entry name" value="L domain-like"/>
    <property type="match status" value="2"/>
</dbReference>
<evidence type="ECO:0008006" key="9">
    <source>
        <dbReference type="Google" id="ProtNLM"/>
    </source>
</evidence>
<feature type="region of interest" description="Disordered" evidence="4">
    <location>
        <begin position="1297"/>
        <end position="1317"/>
    </location>
</feature>
<dbReference type="SMART" id="SM00044">
    <property type="entry name" value="CYCc"/>
    <property type="match status" value="1"/>
</dbReference>
<dbReference type="PANTHER" id="PTHR48051">
    <property type="match status" value="1"/>
</dbReference>
<proteinExistence type="predicted"/>
<sequence length="1377" mass="154084">MKACVFLKARRLLAQNERPADIIRRRLIQAGYDESDSLNYYGGEDMTFIYKFVYKSQALGSTEEDNPLKLDGFELVDVSANGLLTIPVILHKHADSIVVLKLSRNPIVDIPTDFIQSCIQLKQLFLCQMAMKKVPHSIRESKTLQLLDLSFNRIVELEDAYLDQIPGLVTLRVQNNRLESIPWYFPRLRHLANLNISNNKLRTFPRVIAQLEALEDLDVSFNMITELPEELGKLEHLKRLNILANQIGRFPDDCASMHALEILDCRRNAITDLSVISGLPMLRQLLSDHNAIHALDLELAPELVVLDVSSNDITRFSIRPSSLSQTQICALTSLDMSHAKLSSIPPETLGHLLSLNTLILNYNTFRELPDSLGDLEFLEFLSIANNALVALPKTIGSLQRLTKLDVHSNSLREFPIEIWHCSRLKILNATSNLLSIWHSPPAPPPRKDSRGGIDAGSERKGSGLGELASSVDSSSGSLPPLSQSLQRLYLGENRLTDESLLPLTLLYSLEVLNLSFNDITDLPSSFFKSFTQLQAVYLSGNKLTSLPTEDMPRLSKLTTLFLNGNRMTTLPADLAKVQTLMSLDVGSNNLKYNINNWEFDWNWNFNPKLKYLNLSGNTKLQIKSDVTTFSPNHRFSRVERSRKALSGFTDLNQLRVLGLMDVTIITTGDNASIDIPDENEDRRVRTSLSTVNGMSYGISDTLGKNDELNMIDLVHEFRAGGGAVFAMFGRAEPPKGVPPGGSTNRLAKVLHDEFIRAFDTHLGTLNPERGDTVPDALRRTFLWLNKYVHDRMFGSAKRITPPVDPGFARSGASGIVLYFKDTMLYVANCGNALAVICKNGTAHALSTKHDPWDPGETQRIRAADGWISPQGLVNDEIDLSRSFGFYHLLPVVNARPDINAWELSELDEFVIVGNRGLWDYVSYQTAVDIARSEGENTMVAAQKLRDIAISYGAEGSTMIMVIRVSDLFRKTRPIQPPPESVVDTHAQQVFGAINDIRAKKNQITDRNIARLAREVAPPTGNITIVFTDIRNSTHLWEANPGMNTAMRLHNNLLRRQLRFCRGYEVKTEGDAFMCSFPSAMSALWWCLTVQLQLLQEEWPLEILECEDGKPIYDSENRLIARGLSVRMGIHCGAPLCERDPLTDRMDYFGPMVNRAARICGSAGGGQIMCSADIVREINARIFETEPPTLDSNEIQFQHDSHPGQAIPSVKRIGITVIPVGEVKLKGLELPEVLSLVFPKDLEARQDLKEDKEDPKASGSRIQFSVSQMRQLGILCLRLEAIASSRVFCFTSERKESVQTSQSKDTTDREQEPPESVRFYGDPDVLLPPITEKSSDFELMMVLDSFSVRIENALSTIDRRLHERTLQNVLSALQSPSS</sequence>
<reference evidence="7 8" key="1">
    <citation type="journal article" date="2015" name="Fungal Genet. Biol.">
        <title>Evolution of novel wood decay mechanisms in Agaricales revealed by the genome sequences of Fistulina hepatica and Cylindrobasidium torrendii.</title>
        <authorList>
            <person name="Floudas D."/>
            <person name="Held B.W."/>
            <person name="Riley R."/>
            <person name="Nagy L.G."/>
            <person name="Koehler G."/>
            <person name="Ransdell A.S."/>
            <person name="Younus H."/>
            <person name="Chow J."/>
            <person name="Chiniquy J."/>
            <person name="Lipzen A."/>
            <person name="Tritt A."/>
            <person name="Sun H."/>
            <person name="Haridas S."/>
            <person name="LaButti K."/>
            <person name="Ohm R.A."/>
            <person name="Kues U."/>
            <person name="Blanchette R.A."/>
            <person name="Grigoriev I.V."/>
            <person name="Minto R.E."/>
            <person name="Hibbett D.S."/>
        </authorList>
    </citation>
    <scope>NUCLEOTIDE SEQUENCE [LARGE SCALE GENOMIC DNA]</scope>
    <source>
        <strain evidence="7 8">ATCC 64428</strain>
    </source>
</reference>
<protein>
    <recommendedName>
        <fullName evidence="9">Adenylate cyclase</fullName>
    </recommendedName>
</protein>
<dbReference type="PANTHER" id="PTHR48051:SF1">
    <property type="entry name" value="RAS SUPPRESSOR PROTEIN 1"/>
    <property type="match status" value="1"/>
</dbReference>
<evidence type="ECO:0000259" key="5">
    <source>
        <dbReference type="PROSITE" id="PS50125"/>
    </source>
</evidence>
<dbReference type="InterPro" id="IPR001611">
    <property type="entry name" value="Leu-rich_rpt"/>
</dbReference>
<evidence type="ECO:0000313" key="8">
    <source>
        <dbReference type="Proteomes" id="UP000054144"/>
    </source>
</evidence>
<evidence type="ECO:0000256" key="2">
    <source>
        <dbReference type="ARBA" id="ARBA00022723"/>
    </source>
</evidence>
<dbReference type="Gene3D" id="3.60.40.10">
    <property type="entry name" value="PPM-type phosphatase domain"/>
    <property type="match status" value="1"/>
</dbReference>
<dbReference type="SUPFAM" id="SSF81606">
    <property type="entry name" value="PP2C-like"/>
    <property type="match status" value="1"/>
</dbReference>
<keyword evidence="3" id="KW-0677">Repeat</keyword>
<keyword evidence="8" id="KW-1185">Reference proteome</keyword>
<dbReference type="PROSITE" id="PS50125">
    <property type="entry name" value="GUANYLATE_CYCLASE_2"/>
    <property type="match status" value="1"/>
</dbReference>
<dbReference type="Pfam" id="PF13855">
    <property type="entry name" value="LRR_8"/>
    <property type="match status" value="3"/>
</dbReference>
<feature type="domain" description="Guanylate cyclase" evidence="5">
    <location>
        <begin position="1023"/>
        <end position="1159"/>
    </location>
</feature>
<dbReference type="Pfam" id="PF00211">
    <property type="entry name" value="Guanylate_cyc"/>
    <property type="match status" value="1"/>
</dbReference>
<dbReference type="InterPro" id="IPR003591">
    <property type="entry name" value="Leu-rich_rpt_typical-subtyp"/>
</dbReference>
<dbReference type="InterPro" id="IPR029787">
    <property type="entry name" value="Nucleotide_cyclase"/>
</dbReference>
<dbReference type="Gene3D" id="3.80.10.10">
    <property type="entry name" value="Ribonuclease Inhibitor"/>
    <property type="match status" value="4"/>
</dbReference>
<dbReference type="EMBL" id="KN881617">
    <property type="protein sequence ID" value="KIY53425.1"/>
    <property type="molecule type" value="Genomic_DNA"/>
</dbReference>
<dbReference type="SMART" id="SM00332">
    <property type="entry name" value="PP2Cc"/>
    <property type="match status" value="1"/>
</dbReference>
<keyword evidence="1" id="KW-0433">Leucine-rich repeat</keyword>
<dbReference type="GO" id="GO:0005737">
    <property type="term" value="C:cytoplasm"/>
    <property type="evidence" value="ECO:0007669"/>
    <property type="project" value="TreeGrafter"/>
</dbReference>
<feature type="compositionally biased region" description="Low complexity" evidence="4">
    <location>
        <begin position="465"/>
        <end position="479"/>
    </location>
</feature>
<name>A0A0D7ANI7_9AGAR</name>
<dbReference type="GO" id="GO:0046872">
    <property type="term" value="F:metal ion binding"/>
    <property type="evidence" value="ECO:0007669"/>
    <property type="project" value="UniProtKB-KW"/>
</dbReference>
<organism evidence="7 8">
    <name type="scientific">Fistulina hepatica ATCC 64428</name>
    <dbReference type="NCBI Taxonomy" id="1128425"/>
    <lineage>
        <taxon>Eukaryota</taxon>
        <taxon>Fungi</taxon>
        <taxon>Dikarya</taxon>
        <taxon>Basidiomycota</taxon>
        <taxon>Agaricomycotina</taxon>
        <taxon>Agaricomycetes</taxon>
        <taxon>Agaricomycetidae</taxon>
        <taxon>Agaricales</taxon>
        <taxon>Fistulinaceae</taxon>
        <taxon>Fistulina</taxon>
    </lineage>
</organism>
<dbReference type="InterPro" id="IPR032675">
    <property type="entry name" value="LRR_dom_sf"/>
</dbReference>
<evidence type="ECO:0000256" key="1">
    <source>
        <dbReference type="ARBA" id="ARBA00022614"/>
    </source>
</evidence>
<dbReference type="GO" id="GO:0009190">
    <property type="term" value="P:cyclic nucleotide biosynthetic process"/>
    <property type="evidence" value="ECO:0007669"/>
    <property type="project" value="InterPro"/>
</dbReference>
<evidence type="ECO:0000256" key="4">
    <source>
        <dbReference type="SAM" id="MobiDB-lite"/>
    </source>
</evidence>
<dbReference type="InterPro" id="IPR050216">
    <property type="entry name" value="LRR_domain-containing"/>
</dbReference>
<dbReference type="Pfam" id="PF23010">
    <property type="entry name" value="RA_3"/>
    <property type="match status" value="1"/>
</dbReference>
<dbReference type="CDD" id="cd00143">
    <property type="entry name" value="PP2Cc"/>
    <property type="match status" value="1"/>
</dbReference>
<dbReference type="PROSITE" id="PS51746">
    <property type="entry name" value="PPM_2"/>
    <property type="match status" value="1"/>
</dbReference>
<evidence type="ECO:0000313" key="7">
    <source>
        <dbReference type="EMBL" id="KIY53425.1"/>
    </source>
</evidence>
<feature type="region of interest" description="Disordered" evidence="4">
    <location>
        <begin position="438"/>
        <end position="479"/>
    </location>
</feature>
<dbReference type="InterPro" id="IPR001054">
    <property type="entry name" value="A/G_cyclase"/>
</dbReference>
<evidence type="ECO:0000259" key="6">
    <source>
        <dbReference type="PROSITE" id="PS51746"/>
    </source>
</evidence>
<gene>
    <name evidence="7" type="ORF">FISHEDRAFT_63353</name>
</gene>
<dbReference type="Gene3D" id="3.30.70.1230">
    <property type="entry name" value="Nucleotide cyclase"/>
    <property type="match status" value="1"/>
</dbReference>
<dbReference type="OrthoDB" id="2021138at2759"/>
<keyword evidence="2" id="KW-0479">Metal-binding</keyword>
<dbReference type="CDD" id="cd07302">
    <property type="entry name" value="CHD"/>
    <property type="match status" value="1"/>
</dbReference>
<dbReference type="PROSITE" id="PS51450">
    <property type="entry name" value="LRR"/>
    <property type="match status" value="1"/>
</dbReference>
<dbReference type="SMART" id="SM00364">
    <property type="entry name" value="LRR_BAC"/>
    <property type="match status" value="12"/>
</dbReference>
<evidence type="ECO:0000256" key="3">
    <source>
        <dbReference type="ARBA" id="ARBA00022737"/>
    </source>
</evidence>